<evidence type="ECO:0000256" key="16">
    <source>
        <dbReference type="ARBA" id="ARBA00031399"/>
    </source>
</evidence>
<dbReference type="RefSeq" id="WP_129342587.1">
    <property type="nucleotide sequence ID" value="NZ_JACIDD010000003.1"/>
</dbReference>
<evidence type="ECO:0000256" key="8">
    <source>
        <dbReference type="ARBA" id="ARBA00022723"/>
    </source>
</evidence>
<gene>
    <name evidence="20" type="primary">coxB</name>
    <name evidence="20" type="ORF">EO081_13665</name>
</gene>
<dbReference type="Pfam" id="PF00116">
    <property type="entry name" value="COX2"/>
    <property type="match status" value="1"/>
</dbReference>
<evidence type="ECO:0000256" key="2">
    <source>
        <dbReference type="ARBA" id="ARBA00007866"/>
    </source>
</evidence>
<dbReference type="GO" id="GO:0005507">
    <property type="term" value="F:copper ion binding"/>
    <property type="evidence" value="ECO:0007669"/>
    <property type="project" value="InterPro"/>
</dbReference>
<comment type="caution">
    <text evidence="20">The sequence shown here is derived from an EMBL/GenBank/DDBJ whole genome shotgun (WGS) entry which is preliminary data.</text>
</comment>
<dbReference type="SUPFAM" id="SSF46626">
    <property type="entry name" value="Cytochrome c"/>
    <property type="match status" value="1"/>
</dbReference>
<dbReference type="OrthoDB" id="9781261at2"/>
<dbReference type="InterPro" id="IPR036257">
    <property type="entry name" value="Cyt_c_oxidase_su2_TM_sf"/>
</dbReference>
<dbReference type="EMBL" id="SDPT01000003">
    <property type="protein sequence ID" value="RXZ30253.1"/>
    <property type="molecule type" value="Genomic_DNA"/>
</dbReference>
<evidence type="ECO:0000313" key="20">
    <source>
        <dbReference type="EMBL" id="RXZ30253.1"/>
    </source>
</evidence>
<evidence type="ECO:0000256" key="9">
    <source>
        <dbReference type="ARBA" id="ARBA00022967"/>
    </source>
</evidence>
<dbReference type="PROSITE" id="PS50857">
    <property type="entry name" value="COX2_CUA"/>
    <property type="match status" value="1"/>
</dbReference>
<evidence type="ECO:0000256" key="1">
    <source>
        <dbReference type="ARBA" id="ARBA00004141"/>
    </source>
</evidence>
<dbReference type="CDD" id="cd04213">
    <property type="entry name" value="CuRO_CcO_Caa3_II"/>
    <property type="match status" value="1"/>
</dbReference>
<evidence type="ECO:0000256" key="6">
    <source>
        <dbReference type="ARBA" id="ARBA00022660"/>
    </source>
</evidence>
<dbReference type="EC" id="7.1.1.9" evidence="3"/>
<dbReference type="Proteomes" id="UP000292347">
    <property type="component" value="Unassembled WGS sequence"/>
</dbReference>
<dbReference type="GO" id="GO:0016020">
    <property type="term" value="C:membrane"/>
    <property type="evidence" value="ECO:0007669"/>
    <property type="project" value="UniProtKB-SubCell"/>
</dbReference>
<comment type="catalytic activity">
    <reaction evidence="17">
        <text>4 Fe(II)-[cytochrome c] + O2 + 8 H(+)(in) = 4 Fe(III)-[cytochrome c] + 2 H2O + 4 H(+)(out)</text>
        <dbReference type="Rhea" id="RHEA:11436"/>
        <dbReference type="Rhea" id="RHEA-COMP:10350"/>
        <dbReference type="Rhea" id="RHEA-COMP:14399"/>
        <dbReference type="ChEBI" id="CHEBI:15377"/>
        <dbReference type="ChEBI" id="CHEBI:15378"/>
        <dbReference type="ChEBI" id="CHEBI:15379"/>
        <dbReference type="ChEBI" id="CHEBI:29033"/>
        <dbReference type="ChEBI" id="CHEBI:29034"/>
        <dbReference type="EC" id="7.1.1.9"/>
    </reaction>
</comment>
<dbReference type="NCBIfam" id="TIGR02866">
    <property type="entry name" value="CoxB"/>
    <property type="match status" value="1"/>
</dbReference>
<dbReference type="InterPro" id="IPR002429">
    <property type="entry name" value="CcO_II-like_C"/>
</dbReference>
<keyword evidence="13" id="KW-0186">Copper</keyword>
<evidence type="ECO:0000256" key="4">
    <source>
        <dbReference type="ARBA" id="ARBA00022448"/>
    </source>
</evidence>
<comment type="subcellular location">
    <subcellularLocation>
        <location evidence="1">Membrane</location>
        <topology evidence="1">Multi-pass membrane protein</topology>
    </subcellularLocation>
</comment>
<evidence type="ECO:0000256" key="12">
    <source>
        <dbReference type="ARBA" id="ARBA00023004"/>
    </source>
</evidence>
<comment type="similarity">
    <text evidence="2">Belongs to the cytochrome c oxidase subunit 2 family.</text>
</comment>
<keyword evidence="14" id="KW-0472">Membrane</keyword>
<dbReference type="InterPro" id="IPR009056">
    <property type="entry name" value="Cyt_c-like_dom"/>
</dbReference>
<keyword evidence="10" id="KW-0249">Electron transport</keyword>
<keyword evidence="20" id="KW-0560">Oxidoreductase</keyword>
<dbReference type="Gene3D" id="1.10.287.90">
    <property type="match status" value="1"/>
</dbReference>
<comment type="function">
    <text evidence="15">Subunits I and II form the functional core of the enzyme complex. Electrons originating in cytochrome c are transferred via heme a and Cu(A) to the binuclear center formed by heme a3 and Cu(B).</text>
</comment>
<dbReference type="SUPFAM" id="SSF49503">
    <property type="entry name" value="Cupredoxins"/>
    <property type="match status" value="1"/>
</dbReference>
<keyword evidence="6" id="KW-0679">Respiratory chain</keyword>
<dbReference type="PROSITE" id="PS51007">
    <property type="entry name" value="CYTC"/>
    <property type="match status" value="1"/>
</dbReference>
<dbReference type="PANTHER" id="PTHR22888:SF9">
    <property type="entry name" value="CYTOCHROME C OXIDASE SUBUNIT 2"/>
    <property type="match status" value="1"/>
</dbReference>
<dbReference type="PROSITE" id="PS51257">
    <property type="entry name" value="PROKAR_LIPOPROTEIN"/>
    <property type="match status" value="1"/>
</dbReference>
<dbReference type="Gene3D" id="2.60.40.420">
    <property type="entry name" value="Cupredoxins - blue copper proteins"/>
    <property type="match status" value="1"/>
</dbReference>
<evidence type="ECO:0000256" key="11">
    <source>
        <dbReference type="ARBA" id="ARBA00022989"/>
    </source>
</evidence>
<accession>A0A4Q2ILR7</accession>
<keyword evidence="7" id="KW-0812">Transmembrane</keyword>
<evidence type="ECO:0000259" key="18">
    <source>
        <dbReference type="PROSITE" id="PS50857"/>
    </source>
</evidence>
<dbReference type="InterPro" id="IPR034236">
    <property type="entry name" value="CuRO_CcO_Caa3_II"/>
</dbReference>
<evidence type="ECO:0000256" key="5">
    <source>
        <dbReference type="ARBA" id="ARBA00022617"/>
    </source>
</evidence>
<dbReference type="InterPro" id="IPR036909">
    <property type="entry name" value="Cyt_c-like_dom_sf"/>
</dbReference>
<keyword evidence="21" id="KW-1185">Reference proteome</keyword>
<keyword evidence="12" id="KW-0408">Iron</keyword>
<evidence type="ECO:0000259" key="19">
    <source>
        <dbReference type="PROSITE" id="PS51007"/>
    </source>
</evidence>
<dbReference type="Pfam" id="PF00034">
    <property type="entry name" value="Cytochrom_C"/>
    <property type="match status" value="1"/>
</dbReference>
<dbReference type="InterPro" id="IPR045187">
    <property type="entry name" value="CcO_II"/>
</dbReference>
<evidence type="ECO:0000313" key="21">
    <source>
        <dbReference type="Proteomes" id="UP000292347"/>
    </source>
</evidence>
<evidence type="ECO:0000256" key="14">
    <source>
        <dbReference type="ARBA" id="ARBA00023136"/>
    </source>
</evidence>
<dbReference type="GO" id="GO:0020037">
    <property type="term" value="F:heme binding"/>
    <property type="evidence" value="ECO:0007669"/>
    <property type="project" value="InterPro"/>
</dbReference>
<dbReference type="InterPro" id="IPR001505">
    <property type="entry name" value="Copper_CuA"/>
</dbReference>
<dbReference type="PANTHER" id="PTHR22888">
    <property type="entry name" value="CYTOCHROME C OXIDASE, SUBUNIT II"/>
    <property type="match status" value="1"/>
</dbReference>
<keyword evidence="11" id="KW-1133">Transmembrane helix</keyword>
<keyword evidence="5" id="KW-0349">Heme</keyword>
<evidence type="ECO:0000256" key="10">
    <source>
        <dbReference type="ARBA" id="ARBA00022982"/>
    </source>
</evidence>
<evidence type="ECO:0000256" key="17">
    <source>
        <dbReference type="ARBA" id="ARBA00047816"/>
    </source>
</evidence>
<organism evidence="20 21">
    <name type="scientific">Sphingomonas desiccabilis</name>
    <dbReference type="NCBI Taxonomy" id="429134"/>
    <lineage>
        <taxon>Bacteria</taxon>
        <taxon>Pseudomonadati</taxon>
        <taxon>Pseudomonadota</taxon>
        <taxon>Alphaproteobacteria</taxon>
        <taxon>Sphingomonadales</taxon>
        <taxon>Sphingomonadaceae</taxon>
        <taxon>Sphingomonas</taxon>
    </lineage>
</organism>
<name>A0A4Q2ILR7_9SPHN</name>
<reference evidence="20 21" key="1">
    <citation type="submission" date="2019-01" db="EMBL/GenBank/DDBJ databases">
        <title>Sphingomonas mucosissima sp. nov. and Sphingomonas desiccabilis sp. nov., from biological soil crusts in the Colorado Plateau, USA.</title>
        <authorList>
            <person name="Zhu D."/>
        </authorList>
    </citation>
    <scope>NUCLEOTIDE SEQUENCE [LARGE SCALE GENOMIC DNA]</scope>
    <source>
        <strain evidence="20 21">CP1D</strain>
    </source>
</reference>
<sequence>MTLRRLALLPAVLALSACEGGFQSPLAPAGEQAASIHSLFCLMMAVCGFMYLLVLAGLGIGLLRARRRRGETGEPSIDPADRGLTRGLVAWAALIVVGLTVLITGSFLVERTIAGARSRDALEVRVTGHQWWWRIQYRDPATGGWIETANELHLPLGQTTRVALGSSDVIHSFWVPNIAQKLDLIPGRINRVDLTPTRAGWFRGQCAEFCGIQHAHMALDVKVDTPEAFARWLAGQRRPAAAPADPVLARGREIVTRGPCAMCHAIRGTQAVGRAGPDLTHFGGRRSVAAGTLAMTRGAVQGWITQPQAAKPGTMMPPVPLSPADADAVSRYLMDLK</sequence>
<evidence type="ECO:0000256" key="13">
    <source>
        <dbReference type="ARBA" id="ARBA00023008"/>
    </source>
</evidence>
<dbReference type="InterPro" id="IPR014222">
    <property type="entry name" value="Cyt_c_oxidase_su2"/>
</dbReference>
<keyword evidence="9" id="KW-1278">Translocase</keyword>
<dbReference type="AlphaFoldDB" id="A0A4Q2ILR7"/>
<keyword evidence="8" id="KW-0479">Metal-binding</keyword>
<dbReference type="PROSITE" id="PS00078">
    <property type="entry name" value="COX2"/>
    <property type="match status" value="1"/>
</dbReference>
<dbReference type="InterPro" id="IPR008972">
    <property type="entry name" value="Cupredoxin"/>
</dbReference>
<evidence type="ECO:0000256" key="7">
    <source>
        <dbReference type="ARBA" id="ARBA00022692"/>
    </source>
</evidence>
<proteinExistence type="inferred from homology"/>
<evidence type="ECO:0000256" key="3">
    <source>
        <dbReference type="ARBA" id="ARBA00012949"/>
    </source>
</evidence>
<evidence type="ECO:0000256" key="15">
    <source>
        <dbReference type="ARBA" id="ARBA00024688"/>
    </source>
</evidence>
<dbReference type="GO" id="GO:0042773">
    <property type="term" value="P:ATP synthesis coupled electron transport"/>
    <property type="evidence" value="ECO:0007669"/>
    <property type="project" value="TreeGrafter"/>
</dbReference>
<protein>
    <recommendedName>
        <fullName evidence="3">cytochrome-c oxidase</fullName>
        <ecNumber evidence="3">7.1.1.9</ecNumber>
    </recommendedName>
    <alternativeName>
        <fullName evidence="16">Cytochrome aa3 subunit 2</fullName>
    </alternativeName>
</protein>
<dbReference type="GO" id="GO:0004129">
    <property type="term" value="F:cytochrome-c oxidase activity"/>
    <property type="evidence" value="ECO:0007669"/>
    <property type="project" value="UniProtKB-EC"/>
</dbReference>
<feature type="domain" description="Cytochrome oxidase subunit II copper A binding" evidence="18">
    <location>
        <begin position="119"/>
        <end position="235"/>
    </location>
</feature>
<keyword evidence="4" id="KW-0813">Transport</keyword>
<dbReference type="GO" id="GO:0016491">
    <property type="term" value="F:oxidoreductase activity"/>
    <property type="evidence" value="ECO:0007669"/>
    <property type="project" value="UniProtKB-KW"/>
</dbReference>
<feature type="domain" description="Cytochrome c" evidence="19">
    <location>
        <begin position="246"/>
        <end position="337"/>
    </location>
</feature>